<comment type="similarity">
    <text evidence="3">Belongs to the SLAC1 S-type anion channel family.</text>
</comment>
<keyword evidence="14" id="KW-1185">Reference proteome</keyword>
<feature type="transmembrane region" description="Helical" evidence="12">
    <location>
        <begin position="154"/>
        <end position="174"/>
    </location>
</feature>
<sequence>MADEESQSQIELVIDSSFAVTPRNQRGRSIFIGRRSLSSILTRFHAGYFRISLSLGGQALLWKTLIEPTDDSDIPLRHLLHMLHPAGFIVIWSIALFTLIILSLLYILRCVFHFQMVKAEFLHHVGVNYLFAPWISWLLLLQSAPFVAPKTVPYLVLWWVFVLPVVALDVKIYGQWFTKGKRFLSTVANPTSQVSVIGNLVCAQAAAHMGWKESALCLFSLGMVHYLVLFVTLFQRFSGSDRLPAVLRPVFFLFFAAPSMASLAWDSIVGTFDTASKMLFYLSLFLFTSLVCRPTLFKKSMRRFNVAWWAYSFPMTVLALASGKYAQELKSDLAHGVMLLLSALSILVLLGLMVLSALNTRMLLSNNDPIPSLSNQILPVAA</sequence>
<dbReference type="Gene3D" id="1.50.10.150">
    <property type="entry name" value="Voltage-dependent anion channel"/>
    <property type="match status" value="1"/>
</dbReference>
<reference evidence="13 14" key="1">
    <citation type="journal article" date="2024" name="Plant J.">
        <title>Genome sequences and population genomics reveal climatic adaptation and genomic divergence between two closely related sweetgum species.</title>
        <authorList>
            <person name="Xu W.Q."/>
            <person name="Ren C.Q."/>
            <person name="Zhang X.Y."/>
            <person name="Comes H.P."/>
            <person name="Liu X.H."/>
            <person name="Li Y.G."/>
            <person name="Kettle C.J."/>
            <person name="Jalonen R."/>
            <person name="Gaisberger H."/>
            <person name="Ma Y.Z."/>
            <person name="Qiu Y.X."/>
        </authorList>
    </citation>
    <scope>NUCLEOTIDE SEQUENCE [LARGE SCALE GENOMIC DNA]</scope>
    <source>
        <strain evidence="13">Hangzhou</strain>
    </source>
</reference>
<evidence type="ECO:0000256" key="6">
    <source>
        <dbReference type="ARBA" id="ARBA00022475"/>
    </source>
</evidence>
<gene>
    <name evidence="13" type="ORF">L1049_026175</name>
</gene>
<dbReference type="CDD" id="cd09323">
    <property type="entry name" value="TDT_SLAC1_like"/>
    <property type="match status" value="1"/>
</dbReference>
<dbReference type="EMBL" id="JBBPBK010000014">
    <property type="protein sequence ID" value="KAK9270593.1"/>
    <property type="molecule type" value="Genomic_DNA"/>
</dbReference>
<comment type="caution">
    <text evidence="13">The sequence shown here is derived from an EMBL/GenBank/DDBJ whole genome shotgun (WGS) entry which is preliminary data.</text>
</comment>
<evidence type="ECO:0000256" key="3">
    <source>
        <dbReference type="ARBA" id="ARBA00007808"/>
    </source>
</evidence>
<name>A0AAP0ND69_LIQFO</name>
<feature type="transmembrane region" description="Helical" evidence="12">
    <location>
        <begin position="186"/>
        <end position="207"/>
    </location>
</feature>
<dbReference type="FunFam" id="1.50.10.150:FF:000003">
    <property type="entry name" value="S-type anion channel SLAH1"/>
    <property type="match status" value="1"/>
</dbReference>
<evidence type="ECO:0000256" key="10">
    <source>
        <dbReference type="ARBA" id="ARBA00023136"/>
    </source>
</evidence>
<comment type="function">
    <text evidence="11">Slow, weak voltage-dependent S-type anion efflux channel involved in maintenance of anion homeostasis.</text>
</comment>
<keyword evidence="9" id="KW-0406">Ion transport</keyword>
<feature type="transmembrane region" description="Helical" evidence="12">
    <location>
        <begin position="308"/>
        <end position="327"/>
    </location>
</feature>
<dbReference type="GO" id="GO:0008308">
    <property type="term" value="F:voltage-gated monoatomic anion channel activity"/>
    <property type="evidence" value="ECO:0007669"/>
    <property type="project" value="InterPro"/>
</dbReference>
<dbReference type="InterPro" id="IPR030183">
    <property type="entry name" value="SLAC/SLAH"/>
</dbReference>
<accession>A0AAP0ND69</accession>
<feature type="transmembrane region" description="Helical" evidence="12">
    <location>
        <begin position="246"/>
        <end position="266"/>
    </location>
</feature>
<evidence type="ECO:0000313" key="14">
    <source>
        <dbReference type="Proteomes" id="UP001415857"/>
    </source>
</evidence>
<dbReference type="GO" id="GO:0012505">
    <property type="term" value="C:endomembrane system"/>
    <property type="evidence" value="ECO:0007669"/>
    <property type="project" value="UniProtKB-SubCell"/>
</dbReference>
<keyword evidence="6" id="KW-1003">Cell membrane</keyword>
<evidence type="ECO:0000256" key="4">
    <source>
        <dbReference type="ARBA" id="ARBA00011233"/>
    </source>
</evidence>
<proteinExistence type="inferred from homology"/>
<keyword evidence="7 12" id="KW-0812">Transmembrane</keyword>
<dbReference type="GO" id="GO:0006873">
    <property type="term" value="P:intracellular monoatomic ion homeostasis"/>
    <property type="evidence" value="ECO:0007669"/>
    <property type="project" value="InterPro"/>
</dbReference>
<dbReference type="GO" id="GO:0005886">
    <property type="term" value="C:plasma membrane"/>
    <property type="evidence" value="ECO:0007669"/>
    <property type="project" value="UniProtKB-SubCell"/>
</dbReference>
<dbReference type="Pfam" id="PF03595">
    <property type="entry name" value="SLAC1"/>
    <property type="match status" value="1"/>
</dbReference>
<keyword evidence="10 12" id="KW-0472">Membrane</keyword>
<dbReference type="PANTHER" id="PTHR31269">
    <property type="entry name" value="S-TYPE ANION CHANNEL SLAH3"/>
    <property type="match status" value="1"/>
</dbReference>
<keyword evidence="8 12" id="KW-1133">Transmembrane helix</keyword>
<organism evidence="13 14">
    <name type="scientific">Liquidambar formosana</name>
    <name type="common">Formosan gum</name>
    <dbReference type="NCBI Taxonomy" id="63359"/>
    <lineage>
        <taxon>Eukaryota</taxon>
        <taxon>Viridiplantae</taxon>
        <taxon>Streptophyta</taxon>
        <taxon>Embryophyta</taxon>
        <taxon>Tracheophyta</taxon>
        <taxon>Spermatophyta</taxon>
        <taxon>Magnoliopsida</taxon>
        <taxon>eudicotyledons</taxon>
        <taxon>Gunneridae</taxon>
        <taxon>Pentapetalae</taxon>
        <taxon>Saxifragales</taxon>
        <taxon>Altingiaceae</taxon>
        <taxon>Liquidambar</taxon>
    </lineage>
</organism>
<evidence type="ECO:0000256" key="8">
    <source>
        <dbReference type="ARBA" id="ARBA00022989"/>
    </source>
</evidence>
<dbReference type="InterPro" id="IPR004695">
    <property type="entry name" value="SLAC1/Mae1/Ssu1/TehA"/>
</dbReference>
<dbReference type="AlphaFoldDB" id="A0AAP0ND69"/>
<keyword evidence="5" id="KW-0813">Transport</keyword>
<evidence type="ECO:0000256" key="9">
    <source>
        <dbReference type="ARBA" id="ARBA00023065"/>
    </source>
</evidence>
<feature type="transmembrane region" description="Helical" evidence="12">
    <location>
        <begin position="333"/>
        <end position="355"/>
    </location>
</feature>
<feature type="transmembrane region" description="Helical" evidence="12">
    <location>
        <begin position="213"/>
        <end position="234"/>
    </location>
</feature>
<evidence type="ECO:0000256" key="2">
    <source>
        <dbReference type="ARBA" id="ARBA00004236"/>
    </source>
</evidence>
<evidence type="ECO:0000256" key="12">
    <source>
        <dbReference type="SAM" id="Phobius"/>
    </source>
</evidence>
<dbReference type="Proteomes" id="UP001415857">
    <property type="component" value="Unassembled WGS sequence"/>
</dbReference>
<comment type="subunit">
    <text evidence="4">Homotrimer.</text>
</comment>
<dbReference type="PANTHER" id="PTHR31269:SF22">
    <property type="entry name" value="OS01G0247700 PROTEIN"/>
    <property type="match status" value="1"/>
</dbReference>
<protein>
    <submittedName>
        <fullName evidence="13">Uncharacterized protein</fullName>
    </submittedName>
</protein>
<evidence type="ECO:0000256" key="11">
    <source>
        <dbReference type="ARBA" id="ARBA00054248"/>
    </source>
</evidence>
<evidence type="ECO:0000256" key="7">
    <source>
        <dbReference type="ARBA" id="ARBA00022692"/>
    </source>
</evidence>
<dbReference type="InterPro" id="IPR038665">
    <property type="entry name" value="Voltage-dep_anion_channel_sf"/>
</dbReference>
<feature type="transmembrane region" description="Helical" evidence="12">
    <location>
        <begin position="86"/>
        <end position="108"/>
    </location>
</feature>
<evidence type="ECO:0000313" key="13">
    <source>
        <dbReference type="EMBL" id="KAK9270593.1"/>
    </source>
</evidence>
<evidence type="ECO:0000256" key="1">
    <source>
        <dbReference type="ARBA" id="ARBA00004127"/>
    </source>
</evidence>
<feature type="transmembrane region" description="Helical" evidence="12">
    <location>
        <begin position="278"/>
        <end position="296"/>
    </location>
</feature>
<evidence type="ECO:0000256" key="5">
    <source>
        <dbReference type="ARBA" id="ARBA00022448"/>
    </source>
</evidence>
<feature type="transmembrane region" description="Helical" evidence="12">
    <location>
        <begin position="47"/>
        <end position="66"/>
    </location>
</feature>
<comment type="subcellular location">
    <subcellularLocation>
        <location evidence="2">Cell membrane</location>
    </subcellularLocation>
    <subcellularLocation>
        <location evidence="1">Endomembrane system</location>
        <topology evidence="1">Multi-pass membrane protein</topology>
    </subcellularLocation>
</comment>
<feature type="transmembrane region" description="Helical" evidence="12">
    <location>
        <begin position="129"/>
        <end position="148"/>
    </location>
</feature>